<dbReference type="AlphaFoldDB" id="A0AAN7HIP8"/>
<proteinExistence type="predicted"/>
<evidence type="ECO:0000313" key="3">
    <source>
        <dbReference type="Proteomes" id="UP001303647"/>
    </source>
</evidence>
<dbReference type="InterPro" id="IPR025363">
    <property type="entry name" value="DUF4267"/>
</dbReference>
<evidence type="ECO:0000313" key="2">
    <source>
        <dbReference type="EMBL" id="KAK4243453.1"/>
    </source>
</evidence>
<gene>
    <name evidence="2" type="ORF">C7999DRAFT_36214</name>
</gene>
<reference evidence="2" key="1">
    <citation type="journal article" date="2023" name="Mol. Phylogenet. Evol.">
        <title>Genome-scale phylogeny and comparative genomics of the fungal order Sordariales.</title>
        <authorList>
            <person name="Hensen N."/>
            <person name="Bonometti L."/>
            <person name="Westerberg I."/>
            <person name="Brannstrom I.O."/>
            <person name="Guillou S."/>
            <person name="Cros-Aarteil S."/>
            <person name="Calhoun S."/>
            <person name="Haridas S."/>
            <person name="Kuo A."/>
            <person name="Mondo S."/>
            <person name="Pangilinan J."/>
            <person name="Riley R."/>
            <person name="LaButti K."/>
            <person name="Andreopoulos B."/>
            <person name="Lipzen A."/>
            <person name="Chen C."/>
            <person name="Yan M."/>
            <person name="Daum C."/>
            <person name="Ng V."/>
            <person name="Clum A."/>
            <person name="Steindorff A."/>
            <person name="Ohm R.A."/>
            <person name="Martin F."/>
            <person name="Silar P."/>
            <person name="Natvig D.O."/>
            <person name="Lalanne C."/>
            <person name="Gautier V."/>
            <person name="Ament-Velasquez S.L."/>
            <person name="Kruys A."/>
            <person name="Hutchinson M.I."/>
            <person name="Powell A.J."/>
            <person name="Barry K."/>
            <person name="Miller A.N."/>
            <person name="Grigoriev I.V."/>
            <person name="Debuchy R."/>
            <person name="Gladieux P."/>
            <person name="Hiltunen Thoren M."/>
            <person name="Johannesson H."/>
        </authorList>
    </citation>
    <scope>NUCLEOTIDE SEQUENCE</scope>
    <source>
        <strain evidence="2">CBS 359.72</strain>
    </source>
</reference>
<comment type="caution">
    <text evidence="2">The sequence shown here is derived from an EMBL/GenBank/DDBJ whole genome shotgun (WGS) entry which is preliminary data.</text>
</comment>
<dbReference type="Pfam" id="PF14087">
    <property type="entry name" value="DUF4267"/>
    <property type="match status" value="1"/>
</dbReference>
<sequence>MAPSQFSALYLGAHAFAAIATGFGVNAILHPTQALTFFGIAKPTASADAIAVDSLMAVYGARDIFMGVAIWAAAFCGTPKSLGWTVLAASGVAAADGLVCYVHTTGHWNHWSYAPVFAVIGLLLLQGQDEHGNTVAKKA</sequence>
<dbReference type="EMBL" id="MU857815">
    <property type="protein sequence ID" value="KAK4243453.1"/>
    <property type="molecule type" value="Genomic_DNA"/>
</dbReference>
<keyword evidence="1" id="KW-1133">Transmembrane helix</keyword>
<evidence type="ECO:0000256" key="1">
    <source>
        <dbReference type="SAM" id="Phobius"/>
    </source>
</evidence>
<organism evidence="2 3">
    <name type="scientific">Corynascus novoguineensis</name>
    <dbReference type="NCBI Taxonomy" id="1126955"/>
    <lineage>
        <taxon>Eukaryota</taxon>
        <taxon>Fungi</taxon>
        <taxon>Dikarya</taxon>
        <taxon>Ascomycota</taxon>
        <taxon>Pezizomycotina</taxon>
        <taxon>Sordariomycetes</taxon>
        <taxon>Sordariomycetidae</taxon>
        <taxon>Sordariales</taxon>
        <taxon>Chaetomiaceae</taxon>
        <taxon>Corynascus</taxon>
    </lineage>
</organism>
<name>A0AAN7HIP8_9PEZI</name>
<feature type="transmembrane region" description="Helical" evidence="1">
    <location>
        <begin position="7"/>
        <end position="29"/>
    </location>
</feature>
<keyword evidence="3" id="KW-1185">Reference proteome</keyword>
<reference evidence="2" key="2">
    <citation type="submission" date="2023-05" db="EMBL/GenBank/DDBJ databases">
        <authorList>
            <consortium name="Lawrence Berkeley National Laboratory"/>
            <person name="Steindorff A."/>
            <person name="Hensen N."/>
            <person name="Bonometti L."/>
            <person name="Westerberg I."/>
            <person name="Brannstrom I.O."/>
            <person name="Guillou S."/>
            <person name="Cros-Aarteil S."/>
            <person name="Calhoun S."/>
            <person name="Haridas S."/>
            <person name="Kuo A."/>
            <person name="Mondo S."/>
            <person name="Pangilinan J."/>
            <person name="Riley R."/>
            <person name="Labutti K."/>
            <person name="Andreopoulos B."/>
            <person name="Lipzen A."/>
            <person name="Chen C."/>
            <person name="Yanf M."/>
            <person name="Daum C."/>
            <person name="Ng V."/>
            <person name="Clum A."/>
            <person name="Ohm R."/>
            <person name="Martin F."/>
            <person name="Silar P."/>
            <person name="Natvig D."/>
            <person name="Lalanne C."/>
            <person name="Gautier V."/>
            <person name="Ament-Velasquez S.L."/>
            <person name="Kruys A."/>
            <person name="Hutchinson M.I."/>
            <person name="Powell A.J."/>
            <person name="Barry K."/>
            <person name="Miller A.N."/>
            <person name="Grigoriev I.V."/>
            <person name="Debuchy R."/>
            <person name="Gladieux P."/>
            <person name="Thoren M.H."/>
            <person name="Johannesson H."/>
        </authorList>
    </citation>
    <scope>NUCLEOTIDE SEQUENCE</scope>
    <source>
        <strain evidence="2">CBS 359.72</strain>
    </source>
</reference>
<dbReference type="Proteomes" id="UP001303647">
    <property type="component" value="Unassembled WGS sequence"/>
</dbReference>
<keyword evidence="1" id="KW-0812">Transmembrane</keyword>
<accession>A0AAN7HIP8</accession>
<protein>
    <submittedName>
        <fullName evidence="2">Uncharacterized protein</fullName>
    </submittedName>
</protein>
<keyword evidence="1" id="KW-0472">Membrane</keyword>